<dbReference type="AlphaFoldDB" id="A0A6J6IRC6"/>
<dbReference type="InterPro" id="IPR028349">
    <property type="entry name" value="PafC-like"/>
</dbReference>
<protein>
    <submittedName>
        <fullName evidence="4">Unannotated protein</fullName>
    </submittedName>
</protein>
<name>A0A6J6IRC6_9ZZZZ</name>
<sequence>MPKLKGFNGEDRYNFLLALVGYLGHRGEVSIEEVSNHFDLDADYLIKALKSLNDATAQVGGFEEWPFYIDIDLLDEGVVSMTTAEVIDDVPRLSTRQVAALSAGLSYLANIPEFAANADIKSLMQKVSSGSGLGRSELISIAPGSVEAGAETLRDAILSNRAISCEYINRKQEKSVREIEPLRIDLTAGVWYLRGYCPINKAVRNFLIEHMRSIQILEREISDVATKVGEIEDATYVAEATDTEVTVEVAPEAYRLISEFQTLSEPKDVGSGTIRTQIKVGHLPNLGRLIAKYGGAARVIAPEEAREIVRNYALSALGAQGREIDREVE</sequence>
<proteinExistence type="predicted"/>
<dbReference type="EMBL" id="CAEZVN010000015">
    <property type="protein sequence ID" value="CAB4627201.1"/>
    <property type="molecule type" value="Genomic_DNA"/>
</dbReference>
<dbReference type="PROSITE" id="PS52050">
    <property type="entry name" value="WYL"/>
    <property type="match status" value="1"/>
</dbReference>
<dbReference type="PANTHER" id="PTHR34580:SF1">
    <property type="entry name" value="PROTEIN PAFC"/>
    <property type="match status" value="1"/>
</dbReference>
<dbReference type="InterPro" id="IPR043839">
    <property type="entry name" value="PafC_HTH"/>
</dbReference>
<feature type="domain" description="PafC HTH" evidence="2">
    <location>
        <begin position="13"/>
        <end position="128"/>
    </location>
</feature>
<dbReference type="InterPro" id="IPR026881">
    <property type="entry name" value="WYL_dom"/>
</dbReference>
<gene>
    <name evidence="4" type="ORF">UFOPK2001_00296</name>
</gene>
<evidence type="ECO:0000259" key="2">
    <source>
        <dbReference type="Pfam" id="PF19187"/>
    </source>
</evidence>
<organism evidence="4">
    <name type="scientific">freshwater metagenome</name>
    <dbReference type="NCBI Taxonomy" id="449393"/>
    <lineage>
        <taxon>unclassified sequences</taxon>
        <taxon>metagenomes</taxon>
        <taxon>ecological metagenomes</taxon>
    </lineage>
</organism>
<dbReference type="Pfam" id="PF13280">
    <property type="entry name" value="WYL"/>
    <property type="match status" value="1"/>
</dbReference>
<evidence type="ECO:0000259" key="1">
    <source>
        <dbReference type="Pfam" id="PF13280"/>
    </source>
</evidence>
<dbReference type="Pfam" id="PF25583">
    <property type="entry name" value="WCX"/>
    <property type="match status" value="1"/>
</dbReference>
<dbReference type="PANTHER" id="PTHR34580">
    <property type="match status" value="1"/>
</dbReference>
<evidence type="ECO:0000313" key="4">
    <source>
        <dbReference type="EMBL" id="CAB4627201.1"/>
    </source>
</evidence>
<evidence type="ECO:0000259" key="3">
    <source>
        <dbReference type="Pfam" id="PF25583"/>
    </source>
</evidence>
<dbReference type="PIRSF" id="PIRSF016838">
    <property type="entry name" value="PafC"/>
    <property type="match status" value="1"/>
</dbReference>
<dbReference type="InterPro" id="IPR057727">
    <property type="entry name" value="WCX_dom"/>
</dbReference>
<feature type="domain" description="WYL" evidence="1">
    <location>
        <begin position="151"/>
        <end position="216"/>
    </location>
</feature>
<dbReference type="InterPro" id="IPR051534">
    <property type="entry name" value="CBASS_pafABC_assoc_protein"/>
</dbReference>
<reference evidence="4" key="1">
    <citation type="submission" date="2020-05" db="EMBL/GenBank/DDBJ databases">
        <authorList>
            <person name="Chiriac C."/>
            <person name="Salcher M."/>
            <person name="Ghai R."/>
            <person name="Kavagutti S V."/>
        </authorList>
    </citation>
    <scope>NUCLEOTIDE SEQUENCE</scope>
</reference>
<accession>A0A6J6IRC6</accession>
<dbReference type="Pfam" id="PF19187">
    <property type="entry name" value="HTH_PafC"/>
    <property type="match status" value="1"/>
</dbReference>
<feature type="domain" description="WCX" evidence="3">
    <location>
        <begin position="242"/>
        <end position="315"/>
    </location>
</feature>